<dbReference type="FunFam" id="1.10.287.130:FF:000002">
    <property type="entry name" value="Two-component osmosensing histidine kinase"/>
    <property type="match status" value="1"/>
</dbReference>
<dbReference type="PANTHER" id="PTHR45339">
    <property type="entry name" value="HYBRID SIGNAL TRANSDUCTION HISTIDINE KINASE J"/>
    <property type="match status" value="1"/>
</dbReference>
<dbReference type="Pfam" id="PF08447">
    <property type="entry name" value="PAS_3"/>
    <property type="match status" value="1"/>
</dbReference>
<feature type="compositionally biased region" description="Polar residues" evidence="10">
    <location>
        <begin position="585"/>
        <end position="597"/>
    </location>
</feature>
<keyword evidence="6" id="KW-0418">Kinase</keyword>
<dbReference type="SMART" id="SM00388">
    <property type="entry name" value="HisKA"/>
    <property type="match status" value="1"/>
</dbReference>
<dbReference type="Pfam" id="PF00512">
    <property type="entry name" value="HisKA"/>
    <property type="match status" value="1"/>
</dbReference>
<dbReference type="InterPro" id="IPR013655">
    <property type="entry name" value="PAS_fold_3"/>
</dbReference>
<evidence type="ECO:0000256" key="5">
    <source>
        <dbReference type="ARBA" id="ARBA00022741"/>
    </source>
</evidence>
<dbReference type="PROSITE" id="PS50109">
    <property type="entry name" value="HIS_KIN"/>
    <property type="match status" value="1"/>
</dbReference>
<dbReference type="InterPro" id="IPR000700">
    <property type="entry name" value="PAS-assoc_C"/>
</dbReference>
<dbReference type="InterPro" id="IPR001610">
    <property type="entry name" value="PAC"/>
</dbReference>
<evidence type="ECO:0000259" key="12">
    <source>
        <dbReference type="PROSITE" id="PS50109"/>
    </source>
</evidence>
<dbReference type="InterPro" id="IPR036890">
    <property type="entry name" value="HATPase_C_sf"/>
</dbReference>
<dbReference type="SMART" id="SM00091">
    <property type="entry name" value="PAS"/>
    <property type="match status" value="1"/>
</dbReference>
<dbReference type="SMART" id="SM00086">
    <property type="entry name" value="PAC"/>
    <property type="match status" value="1"/>
</dbReference>
<evidence type="ECO:0000259" key="13">
    <source>
        <dbReference type="PROSITE" id="PS50112"/>
    </source>
</evidence>
<dbReference type="SMART" id="SM00065">
    <property type="entry name" value="GAF"/>
    <property type="match status" value="1"/>
</dbReference>
<evidence type="ECO:0000256" key="10">
    <source>
        <dbReference type="SAM" id="MobiDB-lite"/>
    </source>
</evidence>
<dbReference type="SUPFAM" id="SSF55785">
    <property type="entry name" value="PYP-like sensor domain (PAS domain)"/>
    <property type="match status" value="1"/>
</dbReference>
<dbReference type="GO" id="GO:0005524">
    <property type="term" value="F:ATP binding"/>
    <property type="evidence" value="ECO:0007669"/>
    <property type="project" value="UniProtKB-KW"/>
</dbReference>
<dbReference type="RefSeq" id="WP_264320266.1">
    <property type="nucleotide sequence ID" value="NZ_JADEXN010000048.1"/>
</dbReference>
<dbReference type="InterPro" id="IPR003661">
    <property type="entry name" value="HisK_dim/P_dom"/>
</dbReference>
<evidence type="ECO:0000256" key="3">
    <source>
        <dbReference type="ARBA" id="ARBA00022553"/>
    </source>
</evidence>
<feature type="coiled-coil region" evidence="9">
    <location>
        <begin position="100"/>
        <end position="127"/>
    </location>
</feature>
<evidence type="ECO:0000256" key="1">
    <source>
        <dbReference type="ARBA" id="ARBA00000085"/>
    </source>
</evidence>
<dbReference type="Gene3D" id="3.30.565.10">
    <property type="entry name" value="Histidine kinase-like ATPase, C-terminal domain"/>
    <property type="match status" value="1"/>
</dbReference>
<comment type="caution">
    <text evidence="15">The sequence shown here is derived from an EMBL/GenBank/DDBJ whole genome shotgun (WGS) entry which is preliminary data.</text>
</comment>
<dbReference type="GO" id="GO:0000155">
    <property type="term" value="F:phosphorelay sensor kinase activity"/>
    <property type="evidence" value="ECO:0007669"/>
    <property type="project" value="InterPro"/>
</dbReference>
<name>A0A928VTD6_9CYAN</name>
<keyword evidence="3" id="KW-0597">Phosphoprotein</keyword>
<feature type="region of interest" description="Disordered" evidence="10">
    <location>
        <begin position="577"/>
        <end position="597"/>
    </location>
</feature>
<keyword evidence="11" id="KW-0472">Membrane</keyword>
<evidence type="ECO:0000256" key="2">
    <source>
        <dbReference type="ARBA" id="ARBA00012438"/>
    </source>
</evidence>
<keyword evidence="5" id="KW-0547">Nucleotide-binding</keyword>
<evidence type="ECO:0000256" key="6">
    <source>
        <dbReference type="ARBA" id="ARBA00022777"/>
    </source>
</evidence>
<dbReference type="Pfam" id="PF02518">
    <property type="entry name" value="HATPase_c"/>
    <property type="match status" value="1"/>
</dbReference>
<keyword evidence="16" id="KW-1185">Reference proteome</keyword>
<reference evidence="15" key="1">
    <citation type="submission" date="2020-10" db="EMBL/GenBank/DDBJ databases">
        <authorList>
            <person name="Castelo-Branco R."/>
            <person name="Eusebio N."/>
            <person name="Adriana R."/>
            <person name="Vieira A."/>
            <person name="Brugerolle De Fraissinette N."/>
            <person name="Rezende De Castro R."/>
            <person name="Schneider M.P."/>
            <person name="Vasconcelos V."/>
            <person name="Leao P.N."/>
        </authorList>
    </citation>
    <scope>NUCLEOTIDE SEQUENCE</scope>
    <source>
        <strain evidence="15">LEGE 11467</strain>
    </source>
</reference>
<evidence type="ECO:0000256" key="8">
    <source>
        <dbReference type="ARBA" id="ARBA00023012"/>
    </source>
</evidence>
<dbReference type="InterPro" id="IPR005467">
    <property type="entry name" value="His_kinase_dom"/>
</dbReference>
<dbReference type="PROSITE" id="PS50113">
    <property type="entry name" value="PAC"/>
    <property type="match status" value="1"/>
</dbReference>
<dbReference type="SUPFAM" id="SSF55874">
    <property type="entry name" value="ATPase domain of HSP90 chaperone/DNA topoisomerase II/histidine kinase"/>
    <property type="match status" value="1"/>
</dbReference>
<dbReference type="InterPro" id="IPR029016">
    <property type="entry name" value="GAF-like_dom_sf"/>
</dbReference>
<keyword evidence="4" id="KW-0808">Transferase</keyword>
<dbReference type="InterPro" id="IPR003594">
    <property type="entry name" value="HATPase_dom"/>
</dbReference>
<dbReference type="AlphaFoldDB" id="A0A928VTD6"/>
<dbReference type="Pfam" id="PF01590">
    <property type="entry name" value="GAF"/>
    <property type="match status" value="1"/>
</dbReference>
<organism evidence="15 16">
    <name type="scientific">Zarconia navalis LEGE 11467</name>
    <dbReference type="NCBI Taxonomy" id="1828826"/>
    <lineage>
        <taxon>Bacteria</taxon>
        <taxon>Bacillati</taxon>
        <taxon>Cyanobacteriota</taxon>
        <taxon>Cyanophyceae</taxon>
        <taxon>Oscillatoriophycideae</taxon>
        <taxon>Oscillatoriales</taxon>
        <taxon>Oscillatoriales incertae sedis</taxon>
        <taxon>Zarconia</taxon>
        <taxon>Zarconia navalis</taxon>
    </lineage>
</organism>
<feature type="domain" description="PAC" evidence="14">
    <location>
        <begin position="197"/>
        <end position="250"/>
    </location>
</feature>
<evidence type="ECO:0000256" key="9">
    <source>
        <dbReference type="SAM" id="Coils"/>
    </source>
</evidence>
<dbReference type="InterPro" id="IPR036097">
    <property type="entry name" value="HisK_dim/P_sf"/>
</dbReference>
<dbReference type="Gene3D" id="3.30.450.20">
    <property type="entry name" value="PAS domain"/>
    <property type="match status" value="1"/>
</dbReference>
<dbReference type="Gene3D" id="1.10.287.130">
    <property type="match status" value="1"/>
</dbReference>
<dbReference type="EC" id="2.7.13.3" evidence="2"/>
<dbReference type="CDD" id="cd00082">
    <property type="entry name" value="HisKA"/>
    <property type="match status" value="1"/>
</dbReference>
<dbReference type="PANTHER" id="PTHR45339:SF1">
    <property type="entry name" value="HYBRID SIGNAL TRANSDUCTION HISTIDINE KINASE J"/>
    <property type="match status" value="1"/>
</dbReference>
<dbReference type="InterPro" id="IPR000014">
    <property type="entry name" value="PAS"/>
</dbReference>
<evidence type="ECO:0000313" key="15">
    <source>
        <dbReference type="EMBL" id="MBE9040009.1"/>
    </source>
</evidence>
<keyword evidence="8" id="KW-0902">Two-component regulatory system</keyword>
<sequence length="624" mass="69227">MTLRKKILLMMGVVPISLDALFYGTFSILWLPNLPPPDGRALPSSDLSPFAIGIVSIGILLWATQRWLARLYSEPETLRSSRNAVELSVSGDRTATDSELSHLRQTVNSLKATLDLQEREQQELTARYRLIAENSTDLIARATLDGVLLYVSPACEVLLGYASEELIGKNIYELFHPQDFNALNPTRASEIEPSSTLTVSYRIRNKVGEYVWFETTSRVVRDPNTDRAIEVVSVSRDITERKLAEKDLRQSEASIRSMYKVTSSRQLNFEERLQGLLALGRLRFGLEIGILSRIQGDRFEALEVQSPSNAIARGDILALEKTYCYRTIEAKDPLYFEFLLVCGCAEPPEYGPFKIQAYIGTPVIVGGHVYGTLSFSSTRALGEPFKAVDREILKLMAQWIGGEIERQQAASQLAHARDEAIAATQAKSDFLANMSHEIRTPMNAVIGMTGLLLDTSLTYEQQDFVQTIRNSGEALLTIINDILDFSKIESGKLELENQPFDLVGCVEESLDLLASKATQKGVELGYLLDSETPAAIRGDITRLRQILVNLIGNAVKFTDSGEVVVSVSAHPCRVPSLDSHLDASHPNNPTESSPQSGQLYQLQFAVRDTGIGIPPERMHRLFCS</sequence>
<keyword evidence="11" id="KW-1133">Transmembrane helix</keyword>
<dbReference type="EMBL" id="JADEXN010000048">
    <property type="protein sequence ID" value="MBE9040009.1"/>
    <property type="molecule type" value="Genomic_DNA"/>
</dbReference>
<feature type="domain" description="PAS" evidence="13">
    <location>
        <begin position="124"/>
        <end position="194"/>
    </location>
</feature>
<dbReference type="SUPFAM" id="SSF47384">
    <property type="entry name" value="Homodimeric domain of signal transducing histidine kinase"/>
    <property type="match status" value="1"/>
</dbReference>
<keyword evidence="7" id="KW-0067">ATP-binding</keyword>
<dbReference type="Proteomes" id="UP000621799">
    <property type="component" value="Unassembled WGS sequence"/>
</dbReference>
<dbReference type="NCBIfam" id="TIGR00229">
    <property type="entry name" value="sensory_box"/>
    <property type="match status" value="1"/>
</dbReference>
<gene>
    <name evidence="15" type="ORF">IQ235_04280</name>
</gene>
<feature type="non-terminal residue" evidence="15">
    <location>
        <position position="624"/>
    </location>
</feature>
<evidence type="ECO:0000256" key="7">
    <source>
        <dbReference type="ARBA" id="ARBA00022840"/>
    </source>
</evidence>
<protein>
    <recommendedName>
        <fullName evidence="2">histidine kinase</fullName>
        <ecNumber evidence="2">2.7.13.3</ecNumber>
    </recommendedName>
</protein>
<dbReference type="Gene3D" id="3.30.450.40">
    <property type="match status" value="1"/>
</dbReference>
<feature type="domain" description="Histidine kinase" evidence="12">
    <location>
        <begin position="433"/>
        <end position="624"/>
    </location>
</feature>
<dbReference type="CDD" id="cd00130">
    <property type="entry name" value="PAS"/>
    <property type="match status" value="1"/>
</dbReference>
<evidence type="ECO:0000256" key="4">
    <source>
        <dbReference type="ARBA" id="ARBA00022679"/>
    </source>
</evidence>
<evidence type="ECO:0000259" key="14">
    <source>
        <dbReference type="PROSITE" id="PS50113"/>
    </source>
</evidence>
<keyword evidence="11" id="KW-0812">Transmembrane</keyword>
<comment type="catalytic activity">
    <reaction evidence="1">
        <text>ATP + protein L-histidine = ADP + protein N-phospho-L-histidine.</text>
        <dbReference type="EC" id="2.7.13.3"/>
    </reaction>
</comment>
<proteinExistence type="predicted"/>
<dbReference type="InterPro" id="IPR035965">
    <property type="entry name" value="PAS-like_dom_sf"/>
</dbReference>
<feature type="transmembrane region" description="Helical" evidence="11">
    <location>
        <begin position="7"/>
        <end position="30"/>
    </location>
</feature>
<evidence type="ECO:0000313" key="16">
    <source>
        <dbReference type="Proteomes" id="UP000621799"/>
    </source>
</evidence>
<keyword evidence="9" id="KW-0175">Coiled coil</keyword>
<accession>A0A928VTD6</accession>
<evidence type="ECO:0000256" key="11">
    <source>
        <dbReference type="SAM" id="Phobius"/>
    </source>
</evidence>
<dbReference type="PROSITE" id="PS50112">
    <property type="entry name" value="PAS"/>
    <property type="match status" value="1"/>
</dbReference>
<dbReference type="SUPFAM" id="SSF55781">
    <property type="entry name" value="GAF domain-like"/>
    <property type="match status" value="1"/>
</dbReference>
<dbReference type="InterPro" id="IPR003018">
    <property type="entry name" value="GAF"/>
</dbReference>